<dbReference type="PANTHER" id="PTHR37810">
    <property type="entry name" value="IMMUNITY PROTEIN SDPI"/>
    <property type="match status" value="1"/>
</dbReference>
<sequence>MVEHPRIRVKKTKTESLHDFLCIILFLGLLLYLAFIWPHLPDQISIHYDLQGNANQWGSKWLTLLMILLTFLIFLGFTIVRKYPHKFHYPSRLTKENAERFYQNANRMNSWLKFENIIFFSILSKNFIDSAANTSNFMNDTFFPLLFIWIFSLMVTIIYFLVQRRHIQ</sequence>
<feature type="domain" description="DUF1648" evidence="2">
    <location>
        <begin position="24"/>
        <end position="69"/>
    </location>
</feature>
<keyword evidence="1" id="KW-0472">Membrane</keyword>
<evidence type="ECO:0000313" key="4">
    <source>
        <dbReference type="Proteomes" id="UP000503088"/>
    </source>
</evidence>
<feature type="transmembrane region" description="Helical" evidence="1">
    <location>
        <begin position="110"/>
        <end position="128"/>
    </location>
</feature>
<name>A0A7D3XSE5_9BACL</name>
<evidence type="ECO:0000256" key="1">
    <source>
        <dbReference type="SAM" id="Phobius"/>
    </source>
</evidence>
<keyword evidence="1" id="KW-0812">Transmembrane</keyword>
<keyword evidence="1" id="KW-1133">Transmembrane helix</keyword>
<dbReference type="Pfam" id="PF07853">
    <property type="entry name" value="DUF1648"/>
    <property type="match status" value="1"/>
</dbReference>
<dbReference type="PANTHER" id="PTHR37810:SF5">
    <property type="entry name" value="IMMUNITY PROTEIN SDPI"/>
    <property type="match status" value="1"/>
</dbReference>
<dbReference type="RefSeq" id="WP_173223296.1">
    <property type="nucleotide sequence ID" value="NZ_CP048104.1"/>
</dbReference>
<protein>
    <submittedName>
        <fullName evidence="3">DUF1648 domain-containing protein</fullName>
    </submittedName>
</protein>
<dbReference type="GO" id="GO:0009636">
    <property type="term" value="P:response to toxic substance"/>
    <property type="evidence" value="ECO:0007669"/>
    <property type="project" value="TreeGrafter"/>
</dbReference>
<dbReference type="InterPro" id="IPR012867">
    <property type="entry name" value="DUF1648"/>
</dbReference>
<feature type="transmembrane region" description="Helical" evidence="1">
    <location>
        <begin position="20"/>
        <end position="40"/>
    </location>
</feature>
<reference evidence="3 4" key="1">
    <citation type="submission" date="2020-01" db="EMBL/GenBank/DDBJ databases">
        <authorList>
            <person name="Gulvik C.A."/>
            <person name="Batra D.G."/>
        </authorList>
    </citation>
    <scope>NUCLEOTIDE SEQUENCE [LARGE SCALE GENOMIC DNA]</scope>
    <source>
        <strain evidence="3 4">W9323</strain>
    </source>
</reference>
<feature type="transmembrane region" description="Helical" evidence="1">
    <location>
        <begin position="143"/>
        <end position="162"/>
    </location>
</feature>
<gene>
    <name evidence="3" type="ORF">GXN76_11490</name>
</gene>
<dbReference type="Proteomes" id="UP000503088">
    <property type="component" value="Chromosome"/>
</dbReference>
<dbReference type="KEGG" id="kpul:GXN76_11490"/>
<evidence type="ECO:0000259" key="2">
    <source>
        <dbReference type="Pfam" id="PF07853"/>
    </source>
</evidence>
<keyword evidence="4" id="KW-1185">Reference proteome</keyword>
<dbReference type="AlphaFoldDB" id="A0A7D3XSE5"/>
<accession>A0A7D3XSE5</accession>
<evidence type="ECO:0000313" key="3">
    <source>
        <dbReference type="EMBL" id="QKG85028.1"/>
    </source>
</evidence>
<dbReference type="EMBL" id="CP048104">
    <property type="protein sequence ID" value="QKG85028.1"/>
    <property type="molecule type" value="Genomic_DNA"/>
</dbReference>
<proteinExistence type="predicted"/>
<feature type="transmembrane region" description="Helical" evidence="1">
    <location>
        <begin position="60"/>
        <end position="80"/>
    </location>
</feature>
<organism evidence="3 4">
    <name type="scientific">Kroppenstedtia pulmonis</name>
    <dbReference type="NCBI Taxonomy" id="1380685"/>
    <lineage>
        <taxon>Bacteria</taxon>
        <taxon>Bacillati</taxon>
        <taxon>Bacillota</taxon>
        <taxon>Bacilli</taxon>
        <taxon>Bacillales</taxon>
        <taxon>Thermoactinomycetaceae</taxon>
        <taxon>Kroppenstedtia</taxon>
    </lineage>
</organism>